<organism evidence="1 2">
    <name type="scientific">Lupinus luteus</name>
    <name type="common">European yellow lupine</name>
    <dbReference type="NCBI Taxonomy" id="3873"/>
    <lineage>
        <taxon>Eukaryota</taxon>
        <taxon>Viridiplantae</taxon>
        <taxon>Streptophyta</taxon>
        <taxon>Embryophyta</taxon>
        <taxon>Tracheophyta</taxon>
        <taxon>Spermatophyta</taxon>
        <taxon>Magnoliopsida</taxon>
        <taxon>eudicotyledons</taxon>
        <taxon>Gunneridae</taxon>
        <taxon>Pentapetalae</taxon>
        <taxon>rosids</taxon>
        <taxon>fabids</taxon>
        <taxon>Fabales</taxon>
        <taxon>Fabaceae</taxon>
        <taxon>Papilionoideae</taxon>
        <taxon>50 kb inversion clade</taxon>
        <taxon>genistoids sensu lato</taxon>
        <taxon>core genistoids</taxon>
        <taxon>Genisteae</taxon>
        <taxon>Lupinus</taxon>
    </lineage>
</organism>
<dbReference type="EMBL" id="CAXHTB010000003">
    <property type="protein sequence ID" value="CAL0303449.1"/>
    <property type="molecule type" value="Genomic_DNA"/>
</dbReference>
<gene>
    <name evidence="1" type="ORF">LLUT_LOCUS4509</name>
</gene>
<accession>A0AAV1W338</accession>
<sequence>MICLMIYATPIVISIEHFVPESQILIMRSFKWMPFVMHNSGGRRQGSWKTDTFGFYHFGYHNICGSDDRCHQSCQVCFR</sequence>
<evidence type="ECO:0000313" key="1">
    <source>
        <dbReference type="EMBL" id="CAL0303449.1"/>
    </source>
</evidence>
<reference evidence="1 2" key="1">
    <citation type="submission" date="2024-03" db="EMBL/GenBank/DDBJ databases">
        <authorList>
            <person name="Martinez-Hernandez J."/>
        </authorList>
    </citation>
    <scope>NUCLEOTIDE SEQUENCE [LARGE SCALE GENOMIC DNA]</scope>
</reference>
<comment type="caution">
    <text evidence="1">The sequence shown here is derived from an EMBL/GenBank/DDBJ whole genome shotgun (WGS) entry which is preliminary data.</text>
</comment>
<proteinExistence type="predicted"/>
<keyword evidence="2" id="KW-1185">Reference proteome</keyword>
<name>A0AAV1W338_LUPLU</name>
<evidence type="ECO:0000313" key="2">
    <source>
        <dbReference type="Proteomes" id="UP001497480"/>
    </source>
</evidence>
<dbReference type="Proteomes" id="UP001497480">
    <property type="component" value="Unassembled WGS sequence"/>
</dbReference>
<dbReference type="AlphaFoldDB" id="A0AAV1W338"/>
<protein>
    <submittedName>
        <fullName evidence="1">Uncharacterized protein</fullName>
    </submittedName>
</protein>